<feature type="non-terminal residue" evidence="1">
    <location>
        <position position="1"/>
    </location>
</feature>
<accession>A0ABV0DQ81</accession>
<proteinExistence type="predicted"/>
<keyword evidence="2" id="KW-1185">Reference proteome</keyword>
<evidence type="ECO:0000313" key="1">
    <source>
        <dbReference type="EMBL" id="MEN8643037.1"/>
    </source>
</evidence>
<sequence>TDEQRSVGGERKVLVRASDHLVVEQGSQTRVGTVLVQHAGRQVQVSADGEVVVEGGASISLKVGGQHLVINSAGIFASSPIQVGGTPAASVMAQPLLPGDSQAQPAPLLPTTVGPVQLELVTASEAFRSVVCPVCDSCCEALSLGGAV</sequence>
<protein>
    <submittedName>
        <fullName evidence="1">Type VI secretion system tip protein VgrG</fullName>
    </submittedName>
</protein>
<name>A0ABV0DQ81_9PSED</name>
<dbReference type="EMBL" id="JBDLYL010000053">
    <property type="protein sequence ID" value="MEN8643037.1"/>
    <property type="molecule type" value="Genomic_DNA"/>
</dbReference>
<reference evidence="1 2" key="1">
    <citation type="submission" date="2024-05" db="EMBL/GenBank/DDBJ databases">
        <title>Sequence of Lycoming College course isolates.</title>
        <authorList>
            <person name="Reigle C.A."/>
            <person name="Newman J.D."/>
        </authorList>
    </citation>
    <scope>NUCLEOTIDE SEQUENCE [LARGE SCALE GENOMIC DNA]</scope>
    <source>
        <strain evidence="1 2">CAR-09</strain>
    </source>
</reference>
<evidence type="ECO:0000313" key="2">
    <source>
        <dbReference type="Proteomes" id="UP001424532"/>
    </source>
</evidence>
<dbReference type="Proteomes" id="UP001424532">
    <property type="component" value="Unassembled WGS sequence"/>
</dbReference>
<organism evidence="1 2">
    <name type="scientific">Pseudomonas sichuanensis</name>
    <dbReference type="NCBI Taxonomy" id="2213015"/>
    <lineage>
        <taxon>Bacteria</taxon>
        <taxon>Pseudomonadati</taxon>
        <taxon>Pseudomonadota</taxon>
        <taxon>Gammaproteobacteria</taxon>
        <taxon>Pseudomonadales</taxon>
        <taxon>Pseudomonadaceae</taxon>
        <taxon>Pseudomonas</taxon>
    </lineage>
</organism>
<comment type="caution">
    <text evidence="1">The sequence shown here is derived from an EMBL/GenBank/DDBJ whole genome shotgun (WGS) entry which is preliminary data.</text>
</comment>
<gene>
    <name evidence="1" type="ORF">ABFE88_25595</name>
</gene>